<dbReference type="GO" id="GO:0016787">
    <property type="term" value="F:hydrolase activity"/>
    <property type="evidence" value="ECO:0007669"/>
    <property type="project" value="UniProtKB-KW"/>
</dbReference>
<dbReference type="PROSITE" id="PS50106">
    <property type="entry name" value="PDZ"/>
    <property type="match status" value="2"/>
</dbReference>
<dbReference type="EMBL" id="JBHRSB010000001">
    <property type="protein sequence ID" value="MFC2998423.1"/>
    <property type="molecule type" value="Genomic_DNA"/>
</dbReference>
<dbReference type="Pfam" id="PF13365">
    <property type="entry name" value="Trypsin_2"/>
    <property type="match status" value="1"/>
</dbReference>
<keyword evidence="4" id="KW-0378">Hydrolase</keyword>
<evidence type="ECO:0000259" key="3">
    <source>
        <dbReference type="PROSITE" id="PS50106"/>
    </source>
</evidence>
<feature type="signal peptide" evidence="2">
    <location>
        <begin position="1"/>
        <end position="30"/>
    </location>
</feature>
<dbReference type="SMART" id="SM00228">
    <property type="entry name" value="PDZ"/>
    <property type="match status" value="2"/>
</dbReference>
<dbReference type="CDD" id="cd10839">
    <property type="entry name" value="cpPDZ1_DegP-like"/>
    <property type="match status" value="1"/>
</dbReference>
<dbReference type="Pfam" id="PF17820">
    <property type="entry name" value="PDZ_6"/>
    <property type="match status" value="1"/>
</dbReference>
<evidence type="ECO:0000256" key="1">
    <source>
        <dbReference type="SAM" id="MobiDB-lite"/>
    </source>
</evidence>
<gene>
    <name evidence="4" type="ORF">ACFOD3_00880</name>
</gene>
<dbReference type="InterPro" id="IPR041489">
    <property type="entry name" value="PDZ_6"/>
</dbReference>
<feature type="domain" description="PDZ" evidence="3">
    <location>
        <begin position="284"/>
        <end position="353"/>
    </location>
</feature>
<accession>A0ABV7BP57</accession>
<comment type="caution">
    <text evidence="4">The sequence shown here is derived from an EMBL/GenBank/DDBJ whole genome shotgun (WGS) entry which is preliminary data.</text>
</comment>
<evidence type="ECO:0000313" key="5">
    <source>
        <dbReference type="Proteomes" id="UP001595420"/>
    </source>
</evidence>
<evidence type="ECO:0000256" key="2">
    <source>
        <dbReference type="SAM" id="SignalP"/>
    </source>
</evidence>
<keyword evidence="2" id="KW-0732">Signal</keyword>
<organism evidence="4 5">
    <name type="scientific">Falsiroseomonas tokyonensis</name>
    <dbReference type="NCBI Taxonomy" id="430521"/>
    <lineage>
        <taxon>Bacteria</taxon>
        <taxon>Pseudomonadati</taxon>
        <taxon>Pseudomonadota</taxon>
        <taxon>Alphaproteobacteria</taxon>
        <taxon>Acetobacterales</taxon>
        <taxon>Roseomonadaceae</taxon>
        <taxon>Falsiroseomonas</taxon>
    </lineage>
</organism>
<reference evidence="5" key="1">
    <citation type="journal article" date="2019" name="Int. J. Syst. Evol. Microbiol.">
        <title>The Global Catalogue of Microorganisms (GCM) 10K type strain sequencing project: providing services to taxonomists for standard genome sequencing and annotation.</title>
        <authorList>
            <consortium name="The Broad Institute Genomics Platform"/>
            <consortium name="The Broad Institute Genome Sequencing Center for Infectious Disease"/>
            <person name="Wu L."/>
            <person name="Ma J."/>
        </authorList>
    </citation>
    <scope>NUCLEOTIDE SEQUENCE [LARGE SCALE GENOMIC DNA]</scope>
    <source>
        <strain evidence="5">CGMCC 1.16855</strain>
    </source>
</reference>
<feature type="domain" description="PDZ" evidence="3">
    <location>
        <begin position="386"/>
        <end position="496"/>
    </location>
</feature>
<proteinExistence type="predicted"/>
<protein>
    <submittedName>
        <fullName evidence="4">Do family serine endopeptidase</fullName>
        <ecNumber evidence="4">3.4.21.107</ecNumber>
    </submittedName>
</protein>
<name>A0ABV7BP57_9PROT</name>
<dbReference type="NCBIfam" id="TIGR02037">
    <property type="entry name" value="degP_htrA_DO"/>
    <property type="match status" value="1"/>
</dbReference>
<dbReference type="InterPro" id="IPR011782">
    <property type="entry name" value="Pept_S1C_Do"/>
</dbReference>
<dbReference type="Proteomes" id="UP001595420">
    <property type="component" value="Unassembled WGS sequence"/>
</dbReference>
<dbReference type="InterPro" id="IPR001478">
    <property type="entry name" value="PDZ"/>
</dbReference>
<keyword evidence="5" id="KW-1185">Reference proteome</keyword>
<dbReference type="Pfam" id="PF13180">
    <property type="entry name" value="PDZ_2"/>
    <property type="match status" value="1"/>
</dbReference>
<dbReference type="PANTHER" id="PTHR22939:SF130">
    <property type="entry name" value="PERIPLASMIC SERINE ENDOPROTEASE DEGP-LIKE-RELATED"/>
    <property type="match status" value="1"/>
</dbReference>
<dbReference type="PANTHER" id="PTHR22939">
    <property type="entry name" value="SERINE PROTEASE FAMILY S1C HTRA-RELATED"/>
    <property type="match status" value="1"/>
</dbReference>
<dbReference type="EC" id="3.4.21.107" evidence="4"/>
<feature type="chain" id="PRO_5046633974" evidence="2">
    <location>
        <begin position="31"/>
        <end position="509"/>
    </location>
</feature>
<dbReference type="RefSeq" id="WP_216833797.1">
    <property type="nucleotide sequence ID" value="NZ_JAFNJS010000001.1"/>
</dbReference>
<feature type="region of interest" description="Disordered" evidence="1">
    <location>
        <begin position="388"/>
        <end position="436"/>
    </location>
</feature>
<evidence type="ECO:0000313" key="4">
    <source>
        <dbReference type="EMBL" id="MFC2998423.1"/>
    </source>
</evidence>
<sequence length="509" mass="52155">MSNTLTKLPRSRKILAAGLLSLALGTSALTALPFAGHAQSPAAETAITLPRQAGPAGFGDLAARVAPAVVRVTVTGEAPAAALAEIPPELRGTPMEPFFRRFQQQQRPGQQPAPQGRARMGQGSGFIIDAAGFIVTNNHVVGDATNVRVELADGRDMPARVVGRDQQTDLALLKVEAGSPLPTVAWGDSDATRIGDWVVAMGNPFGLGGSVTAGIVSARGRQIGAGPYDDFIQTDAPINPGNSGGPLFNANGEVVGINTAIYAPGGGNVGIGFAVPSRMARHVIADLQRDGVVARGWLGVAMQPIDSELAAALRLPNQHGALVANVEPDSPAARAGLRAGDVVVGIDGKEITSPRDLALAVAEIEPNSRATLALLRDGSRTEQAVTVGLREQPQQQAEARPEGARPGSLGLRLAPRGSASVQGKGAPQAEGQGNRGVQVAAVDPGSVAEARGMRAGDIILRVGDRVVNSPRDVTEAVAAARREGRPAIALQVARDSGNAFVALPLSGQG</sequence>